<feature type="domain" description="Histidine kinase/HSP90-like ATPase" evidence="9">
    <location>
        <begin position="344"/>
        <end position="430"/>
    </location>
</feature>
<dbReference type="InterPro" id="IPR011712">
    <property type="entry name" value="Sig_transdc_His_kin_sub3_dim/P"/>
</dbReference>
<evidence type="ECO:0000256" key="3">
    <source>
        <dbReference type="ARBA" id="ARBA00022553"/>
    </source>
</evidence>
<keyword evidence="4" id="KW-0808">Transferase</keyword>
<proteinExistence type="predicted"/>
<dbReference type="InterPro" id="IPR003594">
    <property type="entry name" value="HATPase_dom"/>
</dbReference>
<dbReference type="GO" id="GO:0000155">
    <property type="term" value="F:phosphorelay sensor kinase activity"/>
    <property type="evidence" value="ECO:0007669"/>
    <property type="project" value="InterPro"/>
</dbReference>
<dbReference type="Gene3D" id="3.30.565.10">
    <property type="entry name" value="Histidine kinase-like ATPase, C-terminal domain"/>
    <property type="match status" value="1"/>
</dbReference>
<dbReference type="KEGG" id="sesp:BN6_40810"/>
<dbReference type="GO" id="GO:0046983">
    <property type="term" value="F:protein dimerization activity"/>
    <property type="evidence" value="ECO:0007669"/>
    <property type="project" value="InterPro"/>
</dbReference>
<keyword evidence="12" id="KW-1185">Reference proteome</keyword>
<dbReference type="EC" id="2.7.13.3" evidence="2"/>
<dbReference type="GO" id="GO:0005524">
    <property type="term" value="F:ATP binding"/>
    <property type="evidence" value="ECO:0007669"/>
    <property type="project" value="UniProtKB-KW"/>
</dbReference>
<evidence type="ECO:0000256" key="8">
    <source>
        <dbReference type="ARBA" id="ARBA00023012"/>
    </source>
</evidence>
<evidence type="ECO:0000256" key="2">
    <source>
        <dbReference type="ARBA" id="ARBA00012438"/>
    </source>
</evidence>
<dbReference type="InterPro" id="IPR050482">
    <property type="entry name" value="Sensor_HK_TwoCompSys"/>
</dbReference>
<evidence type="ECO:0000313" key="12">
    <source>
        <dbReference type="Proteomes" id="UP000006281"/>
    </source>
</evidence>
<dbReference type="Pfam" id="PF02518">
    <property type="entry name" value="HATPase_c"/>
    <property type="match status" value="1"/>
</dbReference>
<keyword evidence="5" id="KW-0547">Nucleotide-binding</keyword>
<dbReference type="BioCyc" id="SESP1179773:BN6_RS19755-MONOMER"/>
<dbReference type="Gene3D" id="1.20.5.1930">
    <property type="match status" value="1"/>
</dbReference>
<accession>K0K478</accession>
<gene>
    <name evidence="11" type="ordered locus">BN6_40810</name>
</gene>
<reference evidence="11 12" key="1">
    <citation type="journal article" date="2012" name="BMC Genomics">
        <title>Complete genome sequence of Saccharothrix espanaensis DSM 44229T and comparison to the other completely sequenced Pseudonocardiaceae.</title>
        <authorList>
            <person name="Strobel T."/>
            <person name="Al-Dilaimi A."/>
            <person name="Blom J."/>
            <person name="Gessner A."/>
            <person name="Kalinowski J."/>
            <person name="Luzhetska M."/>
            <person name="Puhler A."/>
            <person name="Szczepanowski R."/>
            <person name="Bechthold A."/>
            <person name="Ruckert C."/>
        </authorList>
    </citation>
    <scope>NUCLEOTIDE SEQUENCE [LARGE SCALE GENOMIC DNA]</scope>
    <source>
        <strain evidence="12">ATCC 51144 / DSM 44229 / JCM 9112 / NBRC 15066 / NRRL 15764</strain>
    </source>
</reference>
<keyword evidence="3" id="KW-0597">Phosphoprotein</keyword>
<dbReference type="PANTHER" id="PTHR24421">
    <property type="entry name" value="NITRATE/NITRITE SENSOR PROTEIN NARX-RELATED"/>
    <property type="match status" value="1"/>
</dbReference>
<sequence>MPGRVGVGENGPVREWLVDRARAGWAALSRTTGPPPLPTTRNRVFDALLALLVALLSIEYATSGVDVRAPVIFLPEPLLPDFRVLPPDHPEERVGPVLLALVASVSLTARRRYPLAVLWVVTAMTVLASGDEARLTFYAVVIAVYSAALYSQYRVATLLGVGSAVAAAYALGDSRLPAVPQEYLALLIVVPIAFAANGMRTWKLRTDEGLAQMSALEEEQAEALRRAVEHERARIARELHDVVTHNVSVMVIQAGAARKVMAADPDQAREALLAVEAGGRAAMSELRHVMGLLAPDDEAADPLAPQPGLEQVAALVQRVRGTGLPVELDVAGTPRALPPGIGLAAYRVVQEALTNTVKHAAGASASVLVEYRPDRLRVEVTDTGGRPGAATGTGRGLIGLRERLSVYGGTLRTGPRTAGGFRVTALIPLDLIPSDLIPLEES</sequence>
<evidence type="ECO:0000259" key="9">
    <source>
        <dbReference type="Pfam" id="PF02518"/>
    </source>
</evidence>
<evidence type="ECO:0000256" key="1">
    <source>
        <dbReference type="ARBA" id="ARBA00000085"/>
    </source>
</evidence>
<evidence type="ECO:0000313" key="11">
    <source>
        <dbReference type="EMBL" id="CCH31368.1"/>
    </source>
</evidence>
<dbReference type="Pfam" id="PF07730">
    <property type="entry name" value="HisKA_3"/>
    <property type="match status" value="1"/>
</dbReference>
<name>K0K478_SACES</name>
<feature type="domain" description="Signal transduction histidine kinase subgroup 3 dimerisation and phosphoacceptor" evidence="10">
    <location>
        <begin position="231"/>
        <end position="297"/>
    </location>
</feature>
<dbReference type="SUPFAM" id="SSF55874">
    <property type="entry name" value="ATPase domain of HSP90 chaperone/DNA topoisomerase II/histidine kinase"/>
    <property type="match status" value="1"/>
</dbReference>
<dbReference type="CDD" id="cd16917">
    <property type="entry name" value="HATPase_UhpB-NarQ-NarX-like"/>
    <property type="match status" value="1"/>
</dbReference>
<evidence type="ECO:0000256" key="7">
    <source>
        <dbReference type="ARBA" id="ARBA00022840"/>
    </source>
</evidence>
<evidence type="ECO:0000256" key="4">
    <source>
        <dbReference type="ARBA" id="ARBA00022679"/>
    </source>
</evidence>
<evidence type="ECO:0000259" key="10">
    <source>
        <dbReference type="Pfam" id="PF07730"/>
    </source>
</evidence>
<keyword evidence="8" id="KW-0902">Two-component regulatory system</keyword>
<comment type="catalytic activity">
    <reaction evidence="1">
        <text>ATP + protein L-histidine = ADP + protein N-phospho-L-histidine.</text>
        <dbReference type="EC" id="2.7.13.3"/>
    </reaction>
</comment>
<keyword evidence="6" id="KW-0418">Kinase</keyword>
<dbReference type="InterPro" id="IPR036890">
    <property type="entry name" value="HATPase_C_sf"/>
</dbReference>
<dbReference type="eggNOG" id="COG4585">
    <property type="taxonomic scope" value="Bacteria"/>
</dbReference>
<evidence type="ECO:0000256" key="5">
    <source>
        <dbReference type="ARBA" id="ARBA00022741"/>
    </source>
</evidence>
<keyword evidence="7" id="KW-0067">ATP-binding</keyword>
<dbReference type="STRING" id="1179773.BN6_40810"/>
<dbReference type="PATRIC" id="fig|1179773.3.peg.4086"/>
<dbReference type="EMBL" id="HE804045">
    <property type="protein sequence ID" value="CCH31368.1"/>
    <property type="molecule type" value="Genomic_DNA"/>
</dbReference>
<dbReference type="GO" id="GO:0016020">
    <property type="term" value="C:membrane"/>
    <property type="evidence" value="ECO:0007669"/>
    <property type="project" value="InterPro"/>
</dbReference>
<dbReference type="Proteomes" id="UP000006281">
    <property type="component" value="Chromosome"/>
</dbReference>
<organism evidence="11 12">
    <name type="scientific">Saccharothrix espanaensis (strain ATCC 51144 / DSM 44229 / JCM 9112 / NBRC 15066 / NRRL 15764)</name>
    <dbReference type="NCBI Taxonomy" id="1179773"/>
    <lineage>
        <taxon>Bacteria</taxon>
        <taxon>Bacillati</taxon>
        <taxon>Actinomycetota</taxon>
        <taxon>Actinomycetes</taxon>
        <taxon>Pseudonocardiales</taxon>
        <taxon>Pseudonocardiaceae</taxon>
        <taxon>Saccharothrix</taxon>
    </lineage>
</organism>
<dbReference type="HOGENOM" id="CLU_000445_20_1_11"/>
<evidence type="ECO:0000256" key="6">
    <source>
        <dbReference type="ARBA" id="ARBA00022777"/>
    </source>
</evidence>
<dbReference type="OrthoDB" id="227596at2"/>
<dbReference type="AlphaFoldDB" id="K0K478"/>
<protein>
    <recommendedName>
        <fullName evidence="2">histidine kinase</fullName>
        <ecNumber evidence="2">2.7.13.3</ecNumber>
    </recommendedName>
</protein>
<dbReference type="PANTHER" id="PTHR24421:SF10">
    <property type="entry name" value="NITRATE_NITRITE SENSOR PROTEIN NARQ"/>
    <property type="match status" value="1"/>
</dbReference>